<name>A0A542DW08_9MICO</name>
<evidence type="ECO:0000256" key="2">
    <source>
        <dbReference type="ARBA" id="ARBA00022448"/>
    </source>
</evidence>
<feature type="chain" id="PRO_5039706513" evidence="4">
    <location>
        <begin position="25"/>
        <end position="422"/>
    </location>
</feature>
<dbReference type="AlphaFoldDB" id="A0A542DW08"/>
<sequence length="422" mass="44071">MSTRTPRPRTLRLALIASTAGALALTACSGGGGFDSGSGGGQTQAAAKGPVTITFMITSNGPADVKLQQDVVSGWEKKTGNKVNVVAASDINQQLTQGFAAGSPPDLFFTDANVFPTYAKAGNLVAYGDQVTAKDDFYPGLVKTFTYDGKFYCAPKDSSNLALVVNTDMWKAAGLTDADVPKTWADLETVAKKLTQGDRKGLVIGDTRDRIGAFMKQAGGWIVNDDQTQMTANSDANLTALKEVQKLLQSGSTAFPKGVDSGWGGEAFGKGRAAMTIEGNWIKGALKSDYPNVKYAAYELPAGPAGKGTLSFTQCYGVASASKNQAAAIDLVNYLETDAPSLQLAKGLGVIPPLKSAEAGYKAEFPDDNGFLAGSSYAQGPVTVAGMDPVLKDFDSQIGSLQTGDPKAMLDRLQKNGEAVLK</sequence>
<dbReference type="GO" id="GO:0015768">
    <property type="term" value="P:maltose transport"/>
    <property type="evidence" value="ECO:0007669"/>
    <property type="project" value="TreeGrafter"/>
</dbReference>
<dbReference type="InterPro" id="IPR006059">
    <property type="entry name" value="SBP"/>
</dbReference>
<keyword evidence="6" id="KW-1185">Reference proteome</keyword>
<evidence type="ECO:0000256" key="3">
    <source>
        <dbReference type="ARBA" id="ARBA00022729"/>
    </source>
</evidence>
<reference evidence="5 6" key="1">
    <citation type="submission" date="2019-06" db="EMBL/GenBank/DDBJ databases">
        <title>Sequencing the genomes of 1000 actinobacteria strains.</title>
        <authorList>
            <person name="Klenk H.-P."/>
        </authorList>
    </citation>
    <scope>NUCLEOTIDE SEQUENCE [LARGE SCALE GENOMIC DNA]</scope>
    <source>
        <strain evidence="5 6">DSM 18607</strain>
    </source>
</reference>
<accession>A0A542DW08</accession>
<keyword evidence="3 4" id="KW-0732">Signal</keyword>
<dbReference type="Gene3D" id="3.40.190.10">
    <property type="entry name" value="Periplasmic binding protein-like II"/>
    <property type="match status" value="1"/>
</dbReference>
<comment type="caution">
    <text evidence="5">The sequence shown here is derived from an EMBL/GenBank/DDBJ whole genome shotgun (WGS) entry which is preliminary data.</text>
</comment>
<dbReference type="GO" id="GO:1901982">
    <property type="term" value="F:maltose binding"/>
    <property type="evidence" value="ECO:0007669"/>
    <property type="project" value="TreeGrafter"/>
</dbReference>
<dbReference type="GO" id="GO:0055052">
    <property type="term" value="C:ATP-binding cassette (ABC) transporter complex, substrate-binding subunit-containing"/>
    <property type="evidence" value="ECO:0007669"/>
    <property type="project" value="TreeGrafter"/>
</dbReference>
<dbReference type="EMBL" id="VFMN01000001">
    <property type="protein sequence ID" value="TQJ07084.1"/>
    <property type="molecule type" value="Genomic_DNA"/>
</dbReference>
<comment type="similarity">
    <text evidence="1">Belongs to the bacterial solute-binding protein 1 family.</text>
</comment>
<evidence type="ECO:0000313" key="6">
    <source>
        <dbReference type="Proteomes" id="UP000317893"/>
    </source>
</evidence>
<evidence type="ECO:0000256" key="4">
    <source>
        <dbReference type="SAM" id="SignalP"/>
    </source>
</evidence>
<dbReference type="GO" id="GO:0042956">
    <property type="term" value="P:maltodextrin transmembrane transport"/>
    <property type="evidence" value="ECO:0007669"/>
    <property type="project" value="TreeGrafter"/>
</dbReference>
<dbReference type="Pfam" id="PF13416">
    <property type="entry name" value="SBP_bac_8"/>
    <property type="match status" value="1"/>
</dbReference>
<dbReference type="SUPFAM" id="SSF53850">
    <property type="entry name" value="Periplasmic binding protein-like II"/>
    <property type="match status" value="1"/>
</dbReference>
<gene>
    <name evidence="5" type="ORF">FB458_0131</name>
</gene>
<evidence type="ECO:0000256" key="1">
    <source>
        <dbReference type="ARBA" id="ARBA00008520"/>
    </source>
</evidence>
<dbReference type="RefSeq" id="WP_141845867.1">
    <property type="nucleotide sequence ID" value="NZ_VFMN01000001.1"/>
</dbReference>
<dbReference type="PROSITE" id="PS51257">
    <property type="entry name" value="PROKAR_LIPOPROTEIN"/>
    <property type="match status" value="1"/>
</dbReference>
<organism evidence="5 6">
    <name type="scientific">Lapillicoccus jejuensis</name>
    <dbReference type="NCBI Taxonomy" id="402171"/>
    <lineage>
        <taxon>Bacteria</taxon>
        <taxon>Bacillati</taxon>
        <taxon>Actinomycetota</taxon>
        <taxon>Actinomycetes</taxon>
        <taxon>Micrococcales</taxon>
        <taxon>Intrasporangiaceae</taxon>
        <taxon>Lapillicoccus</taxon>
    </lineage>
</organism>
<feature type="signal peptide" evidence="4">
    <location>
        <begin position="1"/>
        <end position="24"/>
    </location>
</feature>
<dbReference type="PANTHER" id="PTHR30061">
    <property type="entry name" value="MALTOSE-BINDING PERIPLASMIC PROTEIN"/>
    <property type="match status" value="1"/>
</dbReference>
<dbReference type="Proteomes" id="UP000317893">
    <property type="component" value="Unassembled WGS sequence"/>
</dbReference>
<evidence type="ECO:0000313" key="5">
    <source>
        <dbReference type="EMBL" id="TQJ07084.1"/>
    </source>
</evidence>
<protein>
    <submittedName>
        <fullName evidence="5">Carbohydrate ABC transporter substrate-binding protein (CUT1 family)</fullName>
    </submittedName>
</protein>
<dbReference type="PANTHER" id="PTHR30061:SF50">
    <property type="entry name" value="MALTOSE_MALTODEXTRIN-BINDING PERIPLASMIC PROTEIN"/>
    <property type="match status" value="1"/>
</dbReference>
<dbReference type="OrthoDB" id="366726at2"/>
<keyword evidence="2" id="KW-0813">Transport</keyword>
<proteinExistence type="inferred from homology"/>